<accession>X1RPX3</accession>
<organism evidence="1">
    <name type="scientific">marine sediment metagenome</name>
    <dbReference type="NCBI Taxonomy" id="412755"/>
    <lineage>
        <taxon>unclassified sequences</taxon>
        <taxon>metagenomes</taxon>
        <taxon>ecological metagenomes</taxon>
    </lineage>
</organism>
<evidence type="ECO:0000313" key="1">
    <source>
        <dbReference type="EMBL" id="GAI57554.1"/>
    </source>
</evidence>
<name>X1RPX3_9ZZZZ</name>
<proteinExistence type="predicted"/>
<comment type="caution">
    <text evidence="1">The sequence shown here is derived from an EMBL/GenBank/DDBJ whole genome shotgun (WGS) entry which is preliminary data.</text>
</comment>
<sequence length="64" mass="7715">MKELISEIIIRAVREESKGDQAIEGFLVNLLFEEARHPEVWQFKKPYMKKIEERSKEWQGHNED</sequence>
<dbReference type="AlphaFoldDB" id="X1RPX3"/>
<dbReference type="EMBL" id="BARV01036849">
    <property type="protein sequence ID" value="GAI57554.1"/>
    <property type="molecule type" value="Genomic_DNA"/>
</dbReference>
<reference evidence="1" key="1">
    <citation type="journal article" date="2014" name="Front. Microbiol.">
        <title>High frequency of phylogenetically diverse reductive dehalogenase-homologous genes in deep subseafloor sedimentary metagenomes.</title>
        <authorList>
            <person name="Kawai M."/>
            <person name="Futagami T."/>
            <person name="Toyoda A."/>
            <person name="Takaki Y."/>
            <person name="Nishi S."/>
            <person name="Hori S."/>
            <person name="Arai W."/>
            <person name="Tsubouchi T."/>
            <person name="Morono Y."/>
            <person name="Uchiyama I."/>
            <person name="Ito T."/>
            <person name="Fujiyama A."/>
            <person name="Inagaki F."/>
            <person name="Takami H."/>
        </authorList>
    </citation>
    <scope>NUCLEOTIDE SEQUENCE</scope>
    <source>
        <strain evidence="1">Expedition CK06-06</strain>
    </source>
</reference>
<gene>
    <name evidence="1" type="ORF">S06H3_57144</name>
</gene>
<protein>
    <submittedName>
        <fullName evidence="1">Uncharacterized protein</fullName>
    </submittedName>
</protein>